<evidence type="ECO:0000313" key="2">
    <source>
        <dbReference type="Proteomes" id="UP000257109"/>
    </source>
</evidence>
<feature type="non-terminal residue" evidence="1">
    <location>
        <position position="1"/>
    </location>
</feature>
<protein>
    <submittedName>
        <fullName evidence="1">Uncharacterized protein</fullName>
    </submittedName>
</protein>
<proteinExistence type="predicted"/>
<name>A0A371GKY8_MUCPR</name>
<keyword evidence="2" id="KW-1185">Reference proteome</keyword>
<sequence length="79" mass="9037">MDDFSRAMWIYLLAEKSEVASTLKKFCTVPNSLTFRSLGVYVMHIIDLDKKTSLVIEVENVFLWATLMEKGVVSLRFGC</sequence>
<dbReference type="Proteomes" id="UP000257109">
    <property type="component" value="Unassembled WGS sequence"/>
</dbReference>
<organism evidence="1 2">
    <name type="scientific">Mucuna pruriens</name>
    <name type="common">Velvet bean</name>
    <name type="synonym">Dolichos pruriens</name>
    <dbReference type="NCBI Taxonomy" id="157652"/>
    <lineage>
        <taxon>Eukaryota</taxon>
        <taxon>Viridiplantae</taxon>
        <taxon>Streptophyta</taxon>
        <taxon>Embryophyta</taxon>
        <taxon>Tracheophyta</taxon>
        <taxon>Spermatophyta</taxon>
        <taxon>Magnoliopsida</taxon>
        <taxon>eudicotyledons</taxon>
        <taxon>Gunneridae</taxon>
        <taxon>Pentapetalae</taxon>
        <taxon>rosids</taxon>
        <taxon>fabids</taxon>
        <taxon>Fabales</taxon>
        <taxon>Fabaceae</taxon>
        <taxon>Papilionoideae</taxon>
        <taxon>50 kb inversion clade</taxon>
        <taxon>NPAAA clade</taxon>
        <taxon>indigoferoid/millettioid clade</taxon>
        <taxon>Phaseoleae</taxon>
        <taxon>Mucuna</taxon>
    </lineage>
</organism>
<gene>
    <name evidence="1" type="ORF">CR513_26853</name>
</gene>
<dbReference type="AlphaFoldDB" id="A0A371GKY8"/>
<accession>A0A371GKY8</accession>
<evidence type="ECO:0000313" key="1">
    <source>
        <dbReference type="EMBL" id="RDX91211.1"/>
    </source>
</evidence>
<reference evidence="1" key="1">
    <citation type="submission" date="2018-05" db="EMBL/GenBank/DDBJ databases">
        <title>Draft genome of Mucuna pruriens seed.</title>
        <authorList>
            <person name="Nnadi N.E."/>
            <person name="Vos R."/>
            <person name="Hasami M.H."/>
            <person name="Devisetty U.K."/>
            <person name="Aguiy J.C."/>
        </authorList>
    </citation>
    <scope>NUCLEOTIDE SEQUENCE [LARGE SCALE GENOMIC DNA]</scope>
    <source>
        <strain evidence="1">JCA_2017</strain>
    </source>
</reference>
<comment type="caution">
    <text evidence="1">The sequence shown here is derived from an EMBL/GenBank/DDBJ whole genome shotgun (WGS) entry which is preliminary data.</text>
</comment>
<dbReference type="EMBL" id="QJKJ01005181">
    <property type="protein sequence ID" value="RDX91211.1"/>
    <property type="molecule type" value="Genomic_DNA"/>
</dbReference>